<dbReference type="EMBL" id="JAGMWN010000003">
    <property type="protein sequence ID" value="MBP5856789.1"/>
    <property type="molecule type" value="Genomic_DNA"/>
</dbReference>
<evidence type="ECO:0000256" key="5">
    <source>
        <dbReference type="ARBA" id="ARBA00023315"/>
    </source>
</evidence>
<dbReference type="PANTHER" id="PTHR36174">
    <property type="entry name" value="LIPID II:GLYCINE GLYCYLTRANSFERASE"/>
    <property type="match status" value="1"/>
</dbReference>
<evidence type="ECO:0000259" key="7">
    <source>
        <dbReference type="Pfam" id="PF13480"/>
    </source>
</evidence>
<gene>
    <name evidence="8" type="ORF">KAJ83_07200</name>
</gene>
<keyword evidence="2" id="KW-0808">Transferase</keyword>
<dbReference type="PROSITE" id="PS51191">
    <property type="entry name" value="FEMABX"/>
    <property type="match status" value="1"/>
</dbReference>
<dbReference type="InterPro" id="IPR003447">
    <property type="entry name" value="FEMABX"/>
</dbReference>
<dbReference type="Pfam" id="PF13480">
    <property type="entry name" value="Acetyltransf_6"/>
    <property type="match status" value="1"/>
</dbReference>
<evidence type="ECO:0000256" key="3">
    <source>
        <dbReference type="ARBA" id="ARBA00022960"/>
    </source>
</evidence>
<dbReference type="SUPFAM" id="SSF55729">
    <property type="entry name" value="Acyl-CoA N-acyltransferases (Nat)"/>
    <property type="match status" value="2"/>
</dbReference>
<keyword evidence="5" id="KW-0012">Acyltransferase</keyword>
<evidence type="ECO:0000313" key="9">
    <source>
        <dbReference type="Proteomes" id="UP000672602"/>
    </source>
</evidence>
<dbReference type="PANTHER" id="PTHR36174:SF1">
    <property type="entry name" value="LIPID II:GLYCINE GLYCYLTRANSFERASE"/>
    <property type="match status" value="1"/>
</dbReference>
<feature type="domain" description="BioF2-like acetyltransferase" evidence="7">
    <location>
        <begin position="162"/>
        <end position="298"/>
    </location>
</feature>
<name>A0A8J7V3F8_9PROT</name>
<dbReference type="RefSeq" id="WP_210681382.1">
    <property type="nucleotide sequence ID" value="NZ_JAGMWN010000003.1"/>
</dbReference>
<dbReference type="GO" id="GO:0008360">
    <property type="term" value="P:regulation of cell shape"/>
    <property type="evidence" value="ECO:0007669"/>
    <property type="project" value="UniProtKB-KW"/>
</dbReference>
<proteinExistence type="inferred from homology"/>
<dbReference type="InterPro" id="IPR050644">
    <property type="entry name" value="PG_Glycine_Bridge_Synth"/>
</dbReference>
<dbReference type="GO" id="GO:0016755">
    <property type="term" value="F:aminoacyltransferase activity"/>
    <property type="evidence" value="ECO:0007669"/>
    <property type="project" value="InterPro"/>
</dbReference>
<accession>A0A8J7V3F8</accession>
<dbReference type="InterPro" id="IPR016181">
    <property type="entry name" value="Acyl_CoA_acyltransferase"/>
</dbReference>
<evidence type="ECO:0000256" key="2">
    <source>
        <dbReference type="ARBA" id="ARBA00022679"/>
    </source>
</evidence>
<dbReference type="Proteomes" id="UP000672602">
    <property type="component" value="Unassembled WGS sequence"/>
</dbReference>
<dbReference type="AlphaFoldDB" id="A0A8J7V3F8"/>
<evidence type="ECO:0000256" key="4">
    <source>
        <dbReference type="ARBA" id="ARBA00022984"/>
    </source>
</evidence>
<evidence type="ECO:0000313" key="8">
    <source>
        <dbReference type="EMBL" id="MBP5856789.1"/>
    </source>
</evidence>
<sequence length="313" mass="34452">MTEISLDWDRPTAMGQEGWQALLAHCPRANAFQSWSWGAATAVTHGHRNRRAVILADGRPIGLLQLSERRWLGALTFAQLIRGPLFISGAATAIATPFVLRALRRMYRPSRGRVLALTPELDDGPLADRYLREAGFIHVKTGYSSAWLDIAPNARLLRRGLRGNFRNQLSRAEEAPLTIEEGDDAVRDWLIARHAEHRHGGRYGGPAPALLRAVPLEEMRVLIARAEGMDTPVAGTLFLRHGASATYEVGWTSEAGRAHHAHNLLLWRGILMLKRDGIRRLDLGGLDEVEAGGAAHFKHGLGGEPFTLAGTYV</sequence>
<keyword evidence="6" id="KW-0961">Cell wall biogenesis/degradation</keyword>
<keyword evidence="9" id="KW-1185">Reference proteome</keyword>
<dbReference type="InterPro" id="IPR038740">
    <property type="entry name" value="BioF2-like_GNAT_dom"/>
</dbReference>
<dbReference type="Gene3D" id="3.40.630.30">
    <property type="match status" value="2"/>
</dbReference>
<dbReference type="GO" id="GO:0009252">
    <property type="term" value="P:peptidoglycan biosynthetic process"/>
    <property type="evidence" value="ECO:0007669"/>
    <property type="project" value="UniProtKB-KW"/>
</dbReference>
<keyword evidence="3" id="KW-0133">Cell shape</keyword>
<dbReference type="GO" id="GO:0071555">
    <property type="term" value="P:cell wall organization"/>
    <property type="evidence" value="ECO:0007669"/>
    <property type="project" value="UniProtKB-KW"/>
</dbReference>
<evidence type="ECO:0000256" key="6">
    <source>
        <dbReference type="ARBA" id="ARBA00023316"/>
    </source>
</evidence>
<reference evidence="8" key="1">
    <citation type="submission" date="2021-04" db="EMBL/GenBank/DDBJ databases">
        <authorList>
            <person name="Zhang D.-C."/>
        </authorList>
    </citation>
    <scope>NUCLEOTIDE SEQUENCE</scope>
    <source>
        <strain evidence="8">CGMCC 1.15697</strain>
    </source>
</reference>
<protein>
    <submittedName>
        <fullName evidence="8">GNAT family N-acetyltransferase</fullName>
    </submittedName>
</protein>
<evidence type="ECO:0000256" key="1">
    <source>
        <dbReference type="ARBA" id="ARBA00009943"/>
    </source>
</evidence>
<organism evidence="8 9">
    <name type="scientific">Marivibrio halodurans</name>
    <dbReference type="NCBI Taxonomy" id="2039722"/>
    <lineage>
        <taxon>Bacteria</taxon>
        <taxon>Pseudomonadati</taxon>
        <taxon>Pseudomonadota</taxon>
        <taxon>Alphaproteobacteria</taxon>
        <taxon>Rhodospirillales</taxon>
        <taxon>Rhodospirillaceae</taxon>
        <taxon>Marivibrio</taxon>
    </lineage>
</organism>
<keyword evidence="4" id="KW-0573">Peptidoglycan synthesis</keyword>
<comment type="caution">
    <text evidence="8">The sequence shown here is derived from an EMBL/GenBank/DDBJ whole genome shotgun (WGS) entry which is preliminary data.</text>
</comment>
<comment type="similarity">
    <text evidence="1">Belongs to the FemABX family.</text>
</comment>